<dbReference type="Proteomes" id="UP000753908">
    <property type="component" value="Unassembled WGS sequence"/>
</dbReference>
<name>A0A951PL38_9CYAN</name>
<comment type="caution">
    <text evidence="1">The sequence shown here is derived from an EMBL/GenBank/DDBJ whole genome shotgun (WGS) entry which is preliminary data.</text>
</comment>
<dbReference type="EMBL" id="JAHHIF010000019">
    <property type="protein sequence ID" value="MBW4545950.1"/>
    <property type="molecule type" value="Genomic_DNA"/>
</dbReference>
<reference evidence="1" key="1">
    <citation type="submission" date="2021-05" db="EMBL/GenBank/DDBJ databases">
        <authorList>
            <person name="Pietrasiak N."/>
            <person name="Ward R."/>
            <person name="Stajich J.E."/>
            <person name="Kurbessoian T."/>
        </authorList>
    </citation>
    <scope>NUCLEOTIDE SEQUENCE</scope>
    <source>
        <strain evidence="1">CPER-KK1</strain>
    </source>
</reference>
<accession>A0A951PL38</accession>
<protein>
    <submittedName>
        <fullName evidence="1">Uncharacterized protein</fullName>
    </submittedName>
</protein>
<evidence type="ECO:0000313" key="2">
    <source>
        <dbReference type="Proteomes" id="UP000753908"/>
    </source>
</evidence>
<gene>
    <name evidence="1" type="ORF">KME25_16105</name>
</gene>
<evidence type="ECO:0000313" key="1">
    <source>
        <dbReference type="EMBL" id="MBW4545950.1"/>
    </source>
</evidence>
<dbReference type="AlphaFoldDB" id="A0A951PL38"/>
<proteinExistence type="predicted"/>
<organism evidence="1 2">
    <name type="scientific">Symplocastrum torsivum CPER-KK1</name>
    <dbReference type="NCBI Taxonomy" id="450513"/>
    <lineage>
        <taxon>Bacteria</taxon>
        <taxon>Bacillati</taxon>
        <taxon>Cyanobacteriota</taxon>
        <taxon>Cyanophyceae</taxon>
        <taxon>Oscillatoriophycideae</taxon>
        <taxon>Oscillatoriales</taxon>
        <taxon>Microcoleaceae</taxon>
        <taxon>Symplocastrum</taxon>
    </lineage>
</organism>
<reference evidence="1" key="2">
    <citation type="journal article" date="2022" name="Microbiol. Resour. Announc.">
        <title>Metagenome Sequencing to Explore Phylogenomics of Terrestrial Cyanobacteria.</title>
        <authorList>
            <person name="Ward R.D."/>
            <person name="Stajich J.E."/>
            <person name="Johansen J.R."/>
            <person name="Huntemann M."/>
            <person name="Clum A."/>
            <person name="Foster B."/>
            <person name="Foster B."/>
            <person name="Roux S."/>
            <person name="Palaniappan K."/>
            <person name="Varghese N."/>
            <person name="Mukherjee S."/>
            <person name="Reddy T.B.K."/>
            <person name="Daum C."/>
            <person name="Copeland A."/>
            <person name="Chen I.A."/>
            <person name="Ivanova N.N."/>
            <person name="Kyrpides N.C."/>
            <person name="Shapiro N."/>
            <person name="Eloe-Fadrosh E.A."/>
            <person name="Pietrasiak N."/>
        </authorList>
    </citation>
    <scope>NUCLEOTIDE SEQUENCE</scope>
    <source>
        <strain evidence="1">CPER-KK1</strain>
    </source>
</reference>
<sequence length="234" mass="27493">MELEGRYQQIQNKLEELSDFSVDSLTRSRNLFHLETKQVIPRRFEVWTLVVGLPLPNQLTQSFQTIAQQITERFPANTRFYKVLPQNYHWELFIVKRPDEDVTEDCLRKTPDVLREMLSNQPCCRISYRGFLITTDGTIIVKGYGEFDELRDRLRKTLPWASLQQSNLGHISLGRILDPVGYQCFTELKDFVRTSENEVYGEIEVSDVKYIHESQWYMEDREVVAVLPLGTLCH</sequence>